<keyword evidence="6" id="KW-0735">Signal-anchor</keyword>
<evidence type="ECO:0008006" key="13">
    <source>
        <dbReference type="Google" id="ProtNLM"/>
    </source>
</evidence>
<dbReference type="Proteomes" id="UP001491310">
    <property type="component" value="Unassembled WGS sequence"/>
</dbReference>
<protein>
    <recommendedName>
        <fullName evidence="13">Nucleotide-diphospho-sugar transferase</fullName>
    </recommendedName>
</protein>
<keyword evidence="7" id="KW-1133">Transmembrane helix</keyword>
<evidence type="ECO:0000256" key="9">
    <source>
        <dbReference type="ARBA" id="ARBA00023136"/>
    </source>
</evidence>
<evidence type="ECO:0000256" key="8">
    <source>
        <dbReference type="ARBA" id="ARBA00023034"/>
    </source>
</evidence>
<sequence>MNSCIAWRRTDHCSPFGKRIPEQDSNCQTWISQGSGYCQCSARRTVKRLPCGRHARFRCEDECRRLKTKPLISQSLPFNSTCSRGVATSAQQSLHGFGRSSLDGWDALASSLWSQVVGAVEGAGHSTVRLPEIRSEVRDWVRDGLRLPREDVDRATAQWQRFRLEAPDYPQNFFRGRGIAILAGGPQYMVPAWVNVKMLRKAGCRLPVEMLFPAAEYPTEELVYALSLVGVTCRVLPNVVVQSSRKSKLTESGAEAAIDPMSGFTLKIAAVILSSFQEVIFLDSDNVAVDDVGLLFEDPHYRDIGAMLWPDYWASSAAPDMRQILGLKTLPEGTSESGQMVFDKLRVWDALVLAAYFNMNSGFYYEMFSNFMGKGDKESFSFAFAATKTPYHMIPHPVGSLGLKRNYCSPNQNFCWEEFTGNTMTQYSPTGKLLFLHTNLSPKWNLMVPGDFKAYTRRWQVLVPGSQKFSQLEAEWGRDVEFDIWQSIADFRCAGFFRQYMEEYTSADARSGRHRMLGVQGFHPQNEGVNFRQAYRWGLRGSYLDFTRVNFGDTLQHFKNTGIKPFGAWWRRALMYLIKRNRYFCLW</sequence>
<keyword evidence="12" id="KW-1185">Reference proteome</keyword>
<dbReference type="InterPro" id="IPR022751">
    <property type="entry name" value="Alpha_mannosyltransferase"/>
</dbReference>
<keyword evidence="9" id="KW-0472">Membrane</keyword>
<dbReference type="Pfam" id="PF11051">
    <property type="entry name" value="Mannosyl_trans3"/>
    <property type="match status" value="2"/>
</dbReference>
<evidence type="ECO:0000256" key="1">
    <source>
        <dbReference type="ARBA" id="ARBA00004394"/>
    </source>
</evidence>
<accession>A0ABR2YD06</accession>
<comment type="similarity">
    <text evidence="3">Belongs to the MNN1/MNT family.</text>
</comment>
<evidence type="ECO:0000256" key="3">
    <source>
        <dbReference type="ARBA" id="ARBA00009105"/>
    </source>
</evidence>
<evidence type="ECO:0000313" key="11">
    <source>
        <dbReference type="EMBL" id="KAK9902759.1"/>
    </source>
</evidence>
<dbReference type="EMBL" id="JALJOT010000015">
    <property type="protein sequence ID" value="KAK9902759.1"/>
    <property type="molecule type" value="Genomic_DNA"/>
</dbReference>
<dbReference type="SUPFAM" id="SSF53448">
    <property type="entry name" value="Nucleotide-diphospho-sugar transferases"/>
    <property type="match status" value="1"/>
</dbReference>
<comment type="subcellular location">
    <subcellularLocation>
        <location evidence="10">Endomembrane system</location>
        <topology evidence="10">Single-pass membrane protein</topology>
    </subcellularLocation>
    <subcellularLocation>
        <location evidence="1">Golgi apparatus membrane</location>
    </subcellularLocation>
    <subcellularLocation>
        <location evidence="2">Membrane</location>
        <topology evidence="2">Single-pass type II membrane protein</topology>
    </subcellularLocation>
</comment>
<evidence type="ECO:0000256" key="6">
    <source>
        <dbReference type="ARBA" id="ARBA00022968"/>
    </source>
</evidence>
<organism evidence="11 12">
    <name type="scientific">Coccomyxa subellipsoidea</name>
    <dbReference type="NCBI Taxonomy" id="248742"/>
    <lineage>
        <taxon>Eukaryota</taxon>
        <taxon>Viridiplantae</taxon>
        <taxon>Chlorophyta</taxon>
        <taxon>core chlorophytes</taxon>
        <taxon>Trebouxiophyceae</taxon>
        <taxon>Trebouxiophyceae incertae sedis</taxon>
        <taxon>Coccomyxaceae</taxon>
        <taxon>Coccomyxa</taxon>
    </lineage>
</organism>
<keyword evidence="4" id="KW-0808">Transferase</keyword>
<evidence type="ECO:0000256" key="10">
    <source>
        <dbReference type="ARBA" id="ARBA00037847"/>
    </source>
</evidence>
<evidence type="ECO:0000256" key="5">
    <source>
        <dbReference type="ARBA" id="ARBA00022692"/>
    </source>
</evidence>
<dbReference type="InterPro" id="IPR029044">
    <property type="entry name" value="Nucleotide-diphossugar_trans"/>
</dbReference>
<evidence type="ECO:0000256" key="7">
    <source>
        <dbReference type="ARBA" id="ARBA00022989"/>
    </source>
</evidence>
<keyword evidence="5" id="KW-0812">Transmembrane</keyword>
<dbReference type="PANTHER" id="PTHR31646:SF1">
    <property type="entry name" value="ALPHA-1,2-MANNOSYLTRANSFERASE MNN2"/>
    <property type="match status" value="1"/>
</dbReference>
<reference evidence="11 12" key="1">
    <citation type="journal article" date="2024" name="Nat. Commun.">
        <title>Phylogenomics reveals the evolutionary origins of lichenization in chlorophyte algae.</title>
        <authorList>
            <person name="Puginier C."/>
            <person name="Libourel C."/>
            <person name="Otte J."/>
            <person name="Skaloud P."/>
            <person name="Haon M."/>
            <person name="Grisel S."/>
            <person name="Petersen M."/>
            <person name="Berrin J.G."/>
            <person name="Delaux P.M."/>
            <person name="Dal Grande F."/>
            <person name="Keller J."/>
        </authorList>
    </citation>
    <scope>NUCLEOTIDE SEQUENCE [LARGE SCALE GENOMIC DNA]</scope>
    <source>
        <strain evidence="11 12">SAG 216-7</strain>
    </source>
</reference>
<name>A0ABR2YD06_9CHLO</name>
<evidence type="ECO:0000313" key="12">
    <source>
        <dbReference type="Proteomes" id="UP001491310"/>
    </source>
</evidence>
<keyword evidence="8" id="KW-0333">Golgi apparatus</keyword>
<evidence type="ECO:0000256" key="2">
    <source>
        <dbReference type="ARBA" id="ARBA00004606"/>
    </source>
</evidence>
<gene>
    <name evidence="11" type="ORF">WJX75_005109</name>
</gene>
<dbReference type="Gene3D" id="3.90.550.10">
    <property type="entry name" value="Spore Coat Polysaccharide Biosynthesis Protein SpsA, Chain A"/>
    <property type="match status" value="1"/>
</dbReference>
<dbReference type="PANTHER" id="PTHR31646">
    <property type="entry name" value="ALPHA-1,2-MANNOSYLTRANSFERASE MNN2"/>
    <property type="match status" value="1"/>
</dbReference>
<evidence type="ECO:0000256" key="4">
    <source>
        <dbReference type="ARBA" id="ARBA00022679"/>
    </source>
</evidence>
<comment type="caution">
    <text evidence="11">The sequence shown here is derived from an EMBL/GenBank/DDBJ whole genome shotgun (WGS) entry which is preliminary data.</text>
</comment>
<proteinExistence type="inferred from homology"/>